<keyword evidence="2" id="KW-1185">Reference proteome</keyword>
<evidence type="ECO:0000313" key="2">
    <source>
        <dbReference type="Proteomes" id="UP001150581"/>
    </source>
</evidence>
<organism evidence="1 2">
    <name type="scientific">Kickxella alabastrina</name>
    <dbReference type="NCBI Taxonomy" id="61397"/>
    <lineage>
        <taxon>Eukaryota</taxon>
        <taxon>Fungi</taxon>
        <taxon>Fungi incertae sedis</taxon>
        <taxon>Zoopagomycota</taxon>
        <taxon>Kickxellomycotina</taxon>
        <taxon>Kickxellomycetes</taxon>
        <taxon>Kickxellales</taxon>
        <taxon>Kickxellaceae</taxon>
        <taxon>Kickxella</taxon>
    </lineage>
</organism>
<sequence>MGQKSSSLIQSLLHKAATNSAQTIGGKQLAARPINRRFKSRSAAPLVWIDVETTGLTVEKDVILEVAMVITDGELNQLGSPQSLVIARSPEELRKLNPWSLNMHTKSGLLKEVAESKLTLAVAEQELLKQVVQHSQKPGTAILAGNNVGFDRVFISKYMPVLANYLHFRNIDVSTVNELAKRWAPNMLGRYKKTYSHRAIDDINESLRELRYYKDNMFSPRE</sequence>
<reference evidence="1" key="1">
    <citation type="submission" date="2022-07" db="EMBL/GenBank/DDBJ databases">
        <title>Phylogenomic reconstructions and comparative analyses of Kickxellomycotina fungi.</title>
        <authorList>
            <person name="Reynolds N.K."/>
            <person name="Stajich J.E."/>
            <person name="Barry K."/>
            <person name="Grigoriev I.V."/>
            <person name="Crous P."/>
            <person name="Smith M.E."/>
        </authorList>
    </citation>
    <scope>NUCLEOTIDE SEQUENCE</scope>
    <source>
        <strain evidence="1">Benny 63K</strain>
    </source>
</reference>
<comment type="caution">
    <text evidence="1">The sequence shown here is derived from an EMBL/GenBank/DDBJ whole genome shotgun (WGS) entry which is preliminary data.</text>
</comment>
<dbReference type="EMBL" id="JANBPG010001184">
    <property type="protein sequence ID" value="KAJ1891306.1"/>
    <property type="molecule type" value="Genomic_DNA"/>
</dbReference>
<gene>
    <name evidence="1" type="primary">REXO2_2</name>
    <name evidence="1" type="ORF">LPJ66_006999</name>
</gene>
<name>A0ACC1IDX6_9FUNG</name>
<protein>
    <submittedName>
        <fullName evidence="1">Oligoribonuclease, mitochondrial</fullName>
    </submittedName>
</protein>
<evidence type="ECO:0000313" key="1">
    <source>
        <dbReference type="EMBL" id="KAJ1891306.1"/>
    </source>
</evidence>
<dbReference type="Proteomes" id="UP001150581">
    <property type="component" value="Unassembled WGS sequence"/>
</dbReference>
<proteinExistence type="predicted"/>
<accession>A0ACC1IDX6</accession>